<dbReference type="PANTHER" id="PTHR33167">
    <property type="entry name" value="TRANSCRIPTION FACTOR, PUTATIVE (DUF863)-RELATED"/>
    <property type="match status" value="1"/>
</dbReference>
<dbReference type="PANTHER" id="PTHR33167:SF33">
    <property type="entry name" value="MYB-CC TYPE TRANSCRIPTION FACTOR LHEQLE-CONTAINING DOMAIN-CONTAINING PROTEIN"/>
    <property type="match status" value="1"/>
</dbReference>
<organism evidence="2 3">
    <name type="scientific">Gossypium barbadense</name>
    <name type="common">Sea Island cotton</name>
    <name type="synonym">Hibiscus barbadensis</name>
    <dbReference type="NCBI Taxonomy" id="3634"/>
    <lineage>
        <taxon>Eukaryota</taxon>
        <taxon>Viridiplantae</taxon>
        <taxon>Streptophyta</taxon>
        <taxon>Embryophyta</taxon>
        <taxon>Tracheophyta</taxon>
        <taxon>Spermatophyta</taxon>
        <taxon>Magnoliopsida</taxon>
        <taxon>eudicotyledons</taxon>
        <taxon>Gunneridae</taxon>
        <taxon>Pentapetalae</taxon>
        <taxon>rosids</taxon>
        <taxon>malvids</taxon>
        <taxon>Malvales</taxon>
        <taxon>Malvaceae</taxon>
        <taxon>Malvoideae</taxon>
        <taxon>Gossypium</taxon>
    </lineage>
</organism>
<dbReference type="Proteomes" id="UP000239757">
    <property type="component" value="Unassembled WGS sequence"/>
</dbReference>
<protein>
    <submittedName>
        <fullName evidence="2">Uncharacterized protein</fullName>
    </submittedName>
</protein>
<feature type="region of interest" description="Disordered" evidence="1">
    <location>
        <begin position="165"/>
        <end position="196"/>
    </location>
</feature>
<dbReference type="EMBL" id="KZ665295">
    <property type="protein sequence ID" value="PPS00428.1"/>
    <property type="molecule type" value="Genomic_DNA"/>
</dbReference>
<reference evidence="2 3" key="1">
    <citation type="submission" date="2015-01" db="EMBL/GenBank/DDBJ databases">
        <title>Genome of allotetraploid Gossypium barbadense reveals genomic plasticity and fiber elongation in cotton evolution.</title>
        <authorList>
            <person name="Chen X."/>
            <person name="Liu X."/>
            <person name="Zhao B."/>
            <person name="Zheng H."/>
            <person name="Hu Y."/>
            <person name="Lu G."/>
            <person name="Yang C."/>
            <person name="Chen J."/>
            <person name="Shan C."/>
            <person name="Zhang L."/>
            <person name="Zhou Y."/>
            <person name="Wang L."/>
            <person name="Guo W."/>
            <person name="Bai Y."/>
            <person name="Ruan J."/>
            <person name="Shangguan X."/>
            <person name="Mao Y."/>
            <person name="Jiang J."/>
            <person name="Zhu Y."/>
            <person name="Lei J."/>
            <person name="Kang H."/>
            <person name="Chen S."/>
            <person name="He X."/>
            <person name="Wang R."/>
            <person name="Wang Y."/>
            <person name="Chen J."/>
            <person name="Wang L."/>
            <person name="Yu S."/>
            <person name="Wang B."/>
            <person name="Wei J."/>
            <person name="Song S."/>
            <person name="Lu X."/>
            <person name="Gao Z."/>
            <person name="Gu W."/>
            <person name="Deng X."/>
            <person name="Ma D."/>
            <person name="Wang S."/>
            <person name="Liang W."/>
            <person name="Fang L."/>
            <person name="Cai C."/>
            <person name="Zhu X."/>
            <person name="Zhou B."/>
            <person name="Zhang Y."/>
            <person name="Chen Z."/>
            <person name="Xu S."/>
            <person name="Zhu R."/>
            <person name="Wang S."/>
            <person name="Zhang T."/>
            <person name="Zhao G."/>
        </authorList>
    </citation>
    <scope>NUCLEOTIDE SEQUENCE [LARGE SCALE GENOMIC DNA]</scope>
    <source>
        <strain evidence="3">cv. Xinhai21</strain>
        <tissue evidence="2">Leaf</tissue>
    </source>
</reference>
<evidence type="ECO:0000313" key="3">
    <source>
        <dbReference type="Proteomes" id="UP000239757"/>
    </source>
</evidence>
<evidence type="ECO:0000256" key="1">
    <source>
        <dbReference type="SAM" id="MobiDB-lite"/>
    </source>
</evidence>
<accession>A0A2P5XAR6</accession>
<evidence type="ECO:0000313" key="2">
    <source>
        <dbReference type="EMBL" id="PPS00428.1"/>
    </source>
</evidence>
<name>A0A2P5XAR6_GOSBA</name>
<gene>
    <name evidence="2" type="ORF">GOBAR_AA20226</name>
</gene>
<sequence length="217" mass="24312">MIAMGTELEHCGINPIIESSESNSTEIRVNNMESIKETMQMHEDMFKHQVRELHRVYSVQKALMEELKKGIKSNRLWATPMVTSSHINQSQLINHHQHSTTPLQITCGYNPNLEADPTLRERTSSCSGDHIHAMKTAKGFDLERPAGENSDEDSEVELTLSIGGASKKKKSKGGEITNRGSFKSESGDDFIGPNTPPLLSFPWLKHKQDLHLPLNNI</sequence>
<dbReference type="AlphaFoldDB" id="A0A2P5XAR6"/>
<proteinExistence type="predicted"/>
<dbReference type="OrthoDB" id="1928288at2759"/>